<evidence type="ECO:0000256" key="1">
    <source>
        <dbReference type="ARBA" id="ARBA00004123"/>
    </source>
</evidence>
<evidence type="ECO:0000256" key="5">
    <source>
        <dbReference type="ARBA" id="ARBA00022737"/>
    </source>
</evidence>
<reference evidence="17" key="1">
    <citation type="submission" date="2022-11" db="UniProtKB">
        <authorList>
            <consortium name="WormBaseParasite"/>
        </authorList>
    </citation>
    <scope>IDENTIFICATION</scope>
</reference>
<evidence type="ECO:0000256" key="10">
    <source>
        <dbReference type="ARBA" id="ARBA00023163"/>
    </source>
</evidence>
<dbReference type="WBParaSite" id="PSAMB.scaffold288size58989.g4229.t1">
    <property type="protein sequence ID" value="PSAMB.scaffold288size58989.g4229.t1"/>
    <property type="gene ID" value="PSAMB.scaffold288size58989.g4229"/>
</dbReference>
<keyword evidence="11 13" id="KW-0539">Nucleus</keyword>
<dbReference type="InterPro" id="IPR044888">
    <property type="entry name" value="Mediatior_Med7_sf"/>
</dbReference>
<evidence type="ECO:0000313" key="16">
    <source>
        <dbReference type="Proteomes" id="UP000887566"/>
    </source>
</evidence>
<dbReference type="GO" id="GO:0016592">
    <property type="term" value="C:mediator complex"/>
    <property type="evidence" value="ECO:0007669"/>
    <property type="project" value="InterPro"/>
</dbReference>
<dbReference type="GO" id="GO:0070847">
    <property type="term" value="C:core mediator complex"/>
    <property type="evidence" value="ECO:0007669"/>
    <property type="project" value="TreeGrafter"/>
</dbReference>
<dbReference type="PROSITE" id="PS50157">
    <property type="entry name" value="ZINC_FINGER_C2H2_2"/>
    <property type="match status" value="1"/>
</dbReference>
<dbReference type="Pfam" id="PF05983">
    <property type="entry name" value="Med7"/>
    <property type="match status" value="1"/>
</dbReference>
<dbReference type="InterPro" id="IPR009244">
    <property type="entry name" value="Mediatior_Med7"/>
</dbReference>
<dbReference type="PANTHER" id="PTHR21428">
    <property type="entry name" value="MEDIATOR OF RNA POLYMERASE II TRANSCRIPTION SUBUNIT 7"/>
    <property type="match status" value="1"/>
</dbReference>
<keyword evidence="7" id="KW-0862">Zinc</keyword>
<keyword evidence="13" id="KW-0010">Activator</keyword>
<evidence type="ECO:0000256" key="3">
    <source>
        <dbReference type="ARBA" id="ARBA00009994"/>
    </source>
</evidence>
<feature type="domain" description="C2H2-type" evidence="15">
    <location>
        <begin position="321"/>
        <end position="348"/>
    </location>
</feature>
<comment type="function">
    <text evidence="13">Component of the Mediator complex, a coactivator involved in the regulated transcription of nearly all RNA polymerase II-dependent genes. Mediator functions as a bridge to convey information from gene-specific regulatory proteins to the basal RNA polymerase II transcription machinery.</text>
</comment>
<accession>A0A914VZG9</accession>
<keyword evidence="6 12" id="KW-0863">Zinc-finger</keyword>
<comment type="similarity">
    <text evidence="3 13">Belongs to the Mediator complex subunit 7 family.</text>
</comment>
<dbReference type="InterPro" id="IPR036236">
    <property type="entry name" value="Znf_C2H2_sf"/>
</dbReference>
<dbReference type="GO" id="GO:0000122">
    <property type="term" value="P:negative regulation of transcription by RNA polymerase II"/>
    <property type="evidence" value="ECO:0007669"/>
    <property type="project" value="UniProtKB-ARBA"/>
</dbReference>
<keyword evidence="10 13" id="KW-0804">Transcription</keyword>
<feature type="compositionally biased region" description="Polar residues" evidence="14">
    <location>
        <begin position="1"/>
        <end position="10"/>
    </location>
</feature>
<evidence type="ECO:0000256" key="4">
    <source>
        <dbReference type="ARBA" id="ARBA00022723"/>
    </source>
</evidence>
<dbReference type="SUPFAM" id="SSF57667">
    <property type="entry name" value="beta-beta-alpha zinc fingers"/>
    <property type="match status" value="1"/>
</dbReference>
<feature type="region of interest" description="Disordered" evidence="14">
    <location>
        <begin position="430"/>
        <end position="469"/>
    </location>
</feature>
<dbReference type="FunFam" id="3.30.160.60:FF:001480">
    <property type="entry name" value="Si:cabz01071911.3"/>
    <property type="match status" value="1"/>
</dbReference>
<dbReference type="Gene3D" id="6.10.140.200">
    <property type="match status" value="1"/>
</dbReference>
<evidence type="ECO:0000256" key="9">
    <source>
        <dbReference type="ARBA" id="ARBA00023125"/>
    </source>
</evidence>
<evidence type="ECO:0000259" key="15">
    <source>
        <dbReference type="PROSITE" id="PS50157"/>
    </source>
</evidence>
<proteinExistence type="inferred from homology"/>
<dbReference type="SMART" id="SM00355">
    <property type="entry name" value="ZnF_C2H2"/>
    <property type="match status" value="3"/>
</dbReference>
<dbReference type="AlphaFoldDB" id="A0A914VZG9"/>
<dbReference type="Gene3D" id="3.30.160.60">
    <property type="entry name" value="Classic Zinc Finger"/>
    <property type="match status" value="2"/>
</dbReference>
<dbReference type="Pfam" id="PF00096">
    <property type="entry name" value="zf-C2H2"/>
    <property type="match status" value="2"/>
</dbReference>
<dbReference type="FunFam" id="3.30.160.60:FF:000446">
    <property type="entry name" value="Zinc finger protein"/>
    <property type="match status" value="1"/>
</dbReference>
<keyword evidence="16" id="KW-1185">Reference proteome</keyword>
<evidence type="ECO:0000256" key="13">
    <source>
        <dbReference type="RuleBase" id="RU364060"/>
    </source>
</evidence>
<dbReference type="GO" id="GO:0008270">
    <property type="term" value="F:zinc ion binding"/>
    <property type="evidence" value="ECO:0007669"/>
    <property type="project" value="UniProtKB-KW"/>
</dbReference>
<feature type="region of interest" description="Disordered" evidence="14">
    <location>
        <begin position="1"/>
        <end position="21"/>
    </location>
</feature>
<keyword evidence="9" id="KW-0238">DNA-binding</keyword>
<dbReference type="Proteomes" id="UP000887566">
    <property type="component" value="Unplaced"/>
</dbReference>
<dbReference type="SUPFAM" id="SSF140718">
    <property type="entry name" value="Mediator hinge subcomplex-like"/>
    <property type="match status" value="1"/>
</dbReference>
<comment type="subcellular location">
    <subcellularLocation>
        <location evidence="1 13">Nucleus</location>
    </subcellularLocation>
</comment>
<organism evidence="16 17">
    <name type="scientific">Plectus sambesii</name>
    <dbReference type="NCBI Taxonomy" id="2011161"/>
    <lineage>
        <taxon>Eukaryota</taxon>
        <taxon>Metazoa</taxon>
        <taxon>Ecdysozoa</taxon>
        <taxon>Nematoda</taxon>
        <taxon>Chromadorea</taxon>
        <taxon>Plectida</taxon>
        <taxon>Plectina</taxon>
        <taxon>Plectoidea</taxon>
        <taxon>Plectidae</taxon>
        <taxon>Plectus</taxon>
    </lineage>
</organism>
<dbReference type="InterPro" id="IPR013087">
    <property type="entry name" value="Znf_C2H2_type"/>
</dbReference>
<evidence type="ECO:0000256" key="8">
    <source>
        <dbReference type="ARBA" id="ARBA00023015"/>
    </source>
</evidence>
<comment type="similarity">
    <text evidence="2">Belongs to the krueppel C2H2-type zinc-finger protein family.</text>
</comment>
<dbReference type="GO" id="GO:0003712">
    <property type="term" value="F:transcription coregulator activity"/>
    <property type="evidence" value="ECO:0007669"/>
    <property type="project" value="InterPro"/>
</dbReference>
<evidence type="ECO:0000256" key="2">
    <source>
        <dbReference type="ARBA" id="ARBA00006991"/>
    </source>
</evidence>
<name>A0A914VZG9_9BILA</name>
<evidence type="ECO:0000256" key="6">
    <source>
        <dbReference type="ARBA" id="ARBA00022771"/>
    </source>
</evidence>
<evidence type="ECO:0000256" key="11">
    <source>
        <dbReference type="ARBA" id="ARBA00023242"/>
    </source>
</evidence>
<sequence>MESEVTQVSTFPAPPDWSRQYSDENVASGRAMPPPPPIQGHMIIFGEECNTEEEILRSLPSQGITQLYSSTADPRQELKRLTRSLVAAFLDLVEILVRCPDAPERQEKMDHLRLLFINTHHLVNEYRPHQARETLHLMMQVQKRERVAIADRFHQHFEAAHNSLKTCLDSLPAELELRPDLLAAIDDALFGSQMTTSHSSATDVKRTIDAKDKFILRYHCKTQRSVEKPDEYSNEQSDDQFDDLDLDELDEDVSVPTGGFTGGESSGGGGGGFGLGKVVGALANADDDPYKPKMECPTCGLVLYRHNFSTHYRIHTGEMPFQCSYCEKRFRTTSALKVHTRAHTGEKPYVCPKCNYACITKRNLDRHIINNHVREGHRRGPRYRRSRYRDVDPHHEEYLMELAGQHDDLDDEDGDEDIDDEATYVIMEGGMDEVEDGSDPSAQVHKGEHGADDGSEEVLDPHTSTVVHG</sequence>
<evidence type="ECO:0000256" key="12">
    <source>
        <dbReference type="PROSITE-ProRule" id="PRU00042"/>
    </source>
</evidence>
<dbReference type="GO" id="GO:0003677">
    <property type="term" value="F:DNA binding"/>
    <property type="evidence" value="ECO:0007669"/>
    <property type="project" value="UniProtKB-KW"/>
</dbReference>
<dbReference type="PROSITE" id="PS00028">
    <property type="entry name" value="ZINC_FINGER_C2H2_1"/>
    <property type="match status" value="2"/>
</dbReference>
<evidence type="ECO:0000313" key="17">
    <source>
        <dbReference type="WBParaSite" id="PSAMB.scaffold288size58989.g4229.t1"/>
    </source>
</evidence>
<keyword evidence="5" id="KW-0677">Repeat</keyword>
<keyword evidence="4" id="KW-0479">Metal-binding</keyword>
<dbReference type="InterPro" id="IPR037212">
    <property type="entry name" value="Med7/Med21-like"/>
</dbReference>
<comment type="subunit">
    <text evidence="13">Component of the Mediator complex.</text>
</comment>
<keyword evidence="8 13" id="KW-0805">Transcription regulation</keyword>
<protein>
    <recommendedName>
        <fullName evidence="13">Mediator of RNA polymerase II transcription subunit 7</fullName>
    </recommendedName>
</protein>
<dbReference type="PANTHER" id="PTHR21428:SF11">
    <property type="entry name" value="MEDIATOR OF RNA POLYMERASE II TRANSCRIPTION SUBUNIT 7"/>
    <property type="match status" value="1"/>
</dbReference>
<evidence type="ECO:0000256" key="7">
    <source>
        <dbReference type="ARBA" id="ARBA00022833"/>
    </source>
</evidence>
<evidence type="ECO:0000256" key="14">
    <source>
        <dbReference type="SAM" id="MobiDB-lite"/>
    </source>
</evidence>